<dbReference type="EMBL" id="JAOB01000042">
    <property type="protein sequence ID" value="EUA42429.1"/>
    <property type="molecule type" value="Genomic_DNA"/>
</dbReference>
<dbReference type="InterPro" id="IPR050101">
    <property type="entry name" value="CinA"/>
</dbReference>
<dbReference type="Gene3D" id="3.40.980.10">
    <property type="entry name" value="MoaB/Mog-like domain"/>
    <property type="match status" value="1"/>
</dbReference>
<comment type="caution">
    <text evidence="2">The sequence shown here is derived from an EMBL/GenBank/DDBJ whole genome shotgun (WGS) entry which is preliminary data.</text>
</comment>
<name>X8BEZ6_MYCXE</name>
<sequence>MDLGVELAHITICGDRRDDIEAQLRFMAEQGVDLIITSGGLGPTADDLTIETVARFCRRELILDVELEAKIAAILKSLSSTFTDLDFDAVRAANRKQAMVPAGAQVIDPVGTAPGVVVPGSQPSWCCRDRHASCSRCGEPRCRCPRCNRQSPVAPRTGKTPCGCSGCPSRGWPRHCARRNRASQL</sequence>
<feature type="domain" description="MoaB/Mog" evidence="1">
    <location>
        <begin position="2"/>
        <end position="135"/>
    </location>
</feature>
<dbReference type="InterPro" id="IPR036425">
    <property type="entry name" value="MoaB/Mog-like_dom_sf"/>
</dbReference>
<accession>X8BEZ6</accession>
<gene>
    <name evidence="2" type="ORF">I553_6289</name>
</gene>
<protein>
    <submittedName>
        <fullName evidence="2">Putative molybdopterin binding domain protein</fullName>
    </submittedName>
</protein>
<dbReference type="Pfam" id="PF00994">
    <property type="entry name" value="MoCF_biosynth"/>
    <property type="match status" value="1"/>
</dbReference>
<evidence type="ECO:0000313" key="2">
    <source>
        <dbReference type="EMBL" id="EUA42429.1"/>
    </source>
</evidence>
<dbReference type="SMART" id="SM00852">
    <property type="entry name" value="MoCF_biosynth"/>
    <property type="match status" value="1"/>
</dbReference>
<dbReference type="PANTHER" id="PTHR13939:SF0">
    <property type="entry name" value="NMN AMIDOHYDROLASE-LIKE PROTEIN YFAY"/>
    <property type="match status" value="1"/>
</dbReference>
<proteinExistence type="predicted"/>
<dbReference type="AlphaFoldDB" id="X8BEZ6"/>
<reference evidence="2" key="1">
    <citation type="submission" date="2014-01" db="EMBL/GenBank/DDBJ databases">
        <authorList>
            <person name="Brown-Elliot B."/>
            <person name="Wallace R."/>
            <person name="Lenaerts A."/>
            <person name="Ordway D."/>
            <person name="DeGroote M.A."/>
            <person name="Parker T."/>
            <person name="Sizemore C."/>
            <person name="Tallon L.J."/>
            <person name="Sadzewicz L.K."/>
            <person name="Sengamalay N."/>
            <person name="Fraser C.M."/>
            <person name="Hine E."/>
            <person name="Shefchek K.A."/>
            <person name="Das S.P."/>
            <person name="Tettelin H."/>
        </authorList>
    </citation>
    <scope>NUCLEOTIDE SEQUENCE [LARGE SCALE GENOMIC DNA]</scope>
    <source>
        <strain evidence="2">4042</strain>
    </source>
</reference>
<dbReference type="PANTHER" id="PTHR13939">
    <property type="entry name" value="NICOTINAMIDE-NUCLEOTIDE AMIDOHYDROLASE PNCC"/>
    <property type="match status" value="1"/>
</dbReference>
<dbReference type="PATRIC" id="fig|1299334.3.peg.4449"/>
<organism evidence="2">
    <name type="scientific">Mycobacterium xenopi 4042</name>
    <dbReference type="NCBI Taxonomy" id="1299334"/>
    <lineage>
        <taxon>Bacteria</taxon>
        <taxon>Bacillati</taxon>
        <taxon>Actinomycetota</taxon>
        <taxon>Actinomycetes</taxon>
        <taxon>Mycobacteriales</taxon>
        <taxon>Mycobacteriaceae</taxon>
        <taxon>Mycobacterium</taxon>
    </lineage>
</organism>
<evidence type="ECO:0000259" key="1">
    <source>
        <dbReference type="SMART" id="SM00852"/>
    </source>
</evidence>
<dbReference type="SUPFAM" id="SSF53218">
    <property type="entry name" value="Molybdenum cofactor biosynthesis proteins"/>
    <property type="match status" value="1"/>
</dbReference>
<dbReference type="InterPro" id="IPR001453">
    <property type="entry name" value="MoaB/Mog_dom"/>
</dbReference>